<proteinExistence type="predicted"/>
<dbReference type="InterPro" id="IPR027417">
    <property type="entry name" value="P-loop_NTPase"/>
</dbReference>
<evidence type="ECO:0000313" key="5">
    <source>
        <dbReference type="EMBL" id="QTA83744.1"/>
    </source>
</evidence>
<evidence type="ECO:0000256" key="3">
    <source>
        <dbReference type="ARBA" id="ARBA00022840"/>
    </source>
</evidence>
<organism evidence="5 6">
    <name type="scientific">Desulfonema limicola</name>
    <dbReference type="NCBI Taxonomy" id="45656"/>
    <lineage>
        <taxon>Bacteria</taxon>
        <taxon>Pseudomonadati</taxon>
        <taxon>Thermodesulfobacteriota</taxon>
        <taxon>Desulfobacteria</taxon>
        <taxon>Desulfobacterales</taxon>
        <taxon>Desulfococcaceae</taxon>
        <taxon>Desulfonema</taxon>
    </lineage>
</organism>
<evidence type="ECO:0000256" key="2">
    <source>
        <dbReference type="ARBA" id="ARBA00022741"/>
    </source>
</evidence>
<dbReference type="KEGG" id="dli:dnl_61590"/>
<keyword evidence="6" id="KW-1185">Reference proteome</keyword>
<gene>
    <name evidence="5" type="ORF">dnl_61590</name>
</gene>
<dbReference type="Pfam" id="PF00005">
    <property type="entry name" value="ABC_tran"/>
    <property type="match status" value="1"/>
</dbReference>
<dbReference type="InterPro" id="IPR050166">
    <property type="entry name" value="ABC_transporter_ATP-bind"/>
</dbReference>
<dbReference type="SMART" id="SM00382">
    <property type="entry name" value="AAA"/>
    <property type="match status" value="1"/>
</dbReference>
<dbReference type="PROSITE" id="PS50893">
    <property type="entry name" value="ABC_TRANSPORTER_2"/>
    <property type="match status" value="1"/>
</dbReference>
<keyword evidence="2" id="KW-0547">Nucleotide-binding</keyword>
<reference evidence="5" key="1">
    <citation type="journal article" date="2021" name="Microb. Physiol.">
        <title>Proteogenomic Insights into the Physiology of Marine, Sulfate-Reducing, Filamentous Desulfonema limicola and Desulfonema magnum.</title>
        <authorList>
            <person name="Schnaars V."/>
            <person name="Wohlbrand L."/>
            <person name="Scheve S."/>
            <person name="Hinrichs C."/>
            <person name="Reinhardt R."/>
            <person name="Rabus R."/>
        </authorList>
    </citation>
    <scope>NUCLEOTIDE SEQUENCE</scope>
    <source>
        <strain evidence="5">5ac10</strain>
    </source>
</reference>
<keyword evidence="1" id="KW-0813">Transport</keyword>
<evidence type="ECO:0000313" key="6">
    <source>
        <dbReference type="Proteomes" id="UP000663720"/>
    </source>
</evidence>
<dbReference type="CDD" id="cd03293">
    <property type="entry name" value="ABC_NrtD_SsuB_transporters"/>
    <property type="match status" value="1"/>
</dbReference>
<dbReference type="GO" id="GO:0016887">
    <property type="term" value="F:ATP hydrolysis activity"/>
    <property type="evidence" value="ECO:0007669"/>
    <property type="project" value="InterPro"/>
</dbReference>
<keyword evidence="3 5" id="KW-0067">ATP-binding</keyword>
<dbReference type="SUPFAM" id="SSF52540">
    <property type="entry name" value="P-loop containing nucleoside triphosphate hydrolases"/>
    <property type="match status" value="1"/>
</dbReference>
<dbReference type="InterPro" id="IPR003439">
    <property type="entry name" value="ABC_transporter-like_ATP-bd"/>
</dbReference>
<dbReference type="InterPro" id="IPR003593">
    <property type="entry name" value="AAA+_ATPase"/>
</dbReference>
<evidence type="ECO:0000256" key="1">
    <source>
        <dbReference type="ARBA" id="ARBA00022448"/>
    </source>
</evidence>
<dbReference type="AlphaFoldDB" id="A0A975GJN7"/>
<dbReference type="RefSeq" id="WP_207689545.1">
    <property type="nucleotide sequence ID" value="NZ_CP061799.1"/>
</dbReference>
<dbReference type="EMBL" id="CP061799">
    <property type="protein sequence ID" value="QTA83744.1"/>
    <property type="molecule type" value="Genomic_DNA"/>
</dbReference>
<dbReference type="Gene3D" id="3.40.50.300">
    <property type="entry name" value="P-loop containing nucleotide triphosphate hydrolases"/>
    <property type="match status" value="1"/>
</dbReference>
<dbReference type="GO" id="GO:0005524">
    <property type="term" value="F:ATP binding"/>
    <property type="evidence" value="ECO:0007669"/>
    <property type="project" value="UniProtKB-KW"/>
</dbReference>
<protein>
    <submittedName>
        <fullName evidence="5">ABC transporter, ATP-binding protein</fullName>
    </submittedName>
</protein>
<dbReference type="PANTHER" id="PTHR42788:SF13">
    <property type="entry name" value="ALIPHATIC SULFONATES IMPORT ATP-BINDING PROTEIN SSUB"/>
    <property type="match status" value="1"/>
</dbReference>
<feature type="domain" description="ABC transporter" evidence="4">
    <location>
        <begin position="3"/>
        <end position="233"/>
    </location>
</feature>
<dbReference type="Proteomes" id="UP000663720">
    <property type="component" value="Chromosome"/>
</dbReference>
<dbReference type="PANTHER" id="PTHR42788">
    <property type="entry name" value="TAURINE IMPORT ATP-BINDING PROTEIN-RELATED"/>
    <property type="match status" value="1"/>
</dbReference>
<evidence type="ECO:0000259" key="4">
    <source>
        <dbReference type="PROSITE" id="PS50893"/>
    </source>
</evidence>
<dbReference type="PROSITE" id="PS00211">
    <property type="entry name" value="ABC_TRANSPORTER_1"/>
    <property type="match status" value="1"/>
</dbReference>
<name>A0A975GJN7_9BACT</name>
<sequence>MSITINNICKNYNLPSGQRFPALVNLTFDISAGDFVVVLGESGCGKSTLLNMIAGTETVSSGEIRVGNKIIKGPDPSRSILFQQPALLPWLNVEENIVFGCKLRGDKKNLKHVYEWIQTMGLSGFEKMYPAELSLGMAQRVCLARAMIGHPEILLMDEPFSSLDTFTRTHLQKELVDFWQVENFTGIFVTHDIDEAILMGSRILLLGGRPGRIIDMFDIDLDHPRDISHPLFIKLRTYILKKLRKTLIGFREKINYASG</sequence>
<accession>A0A975GJN7</accession>
<dbReference type="InterPro" id="IPR017871">
    <property type="entry name" value="ABC_transporter-like_CS"/>
</dbReference>